<evidence type="ECO:0000259" key="2">
    <source>
        <dbReference type="Pfam" id="PF01551"/>
    </source>
</evidence>
<dbReference type="RefSeq" id="WP_241571838.1">
    <property type="nucleotide sequence ID" value="NZ_JAKUML010000011.1"/>
</dbReference>
<dbReference type="SUPFAM" id="SSF51261">
    <property type="entry name" value="Duplicated hybrid motif"/>
    <property type="match status" value="1"/>
</dbReference>
<dbReference type="InterPro" id="IPR011055">
    <property type="entry name" value="Dup_hybrid_motif"/>
</dbReference>
<feature type="domain" description="M23ase beta-sheet core" evidence="2">
    <location>
        <begin position="112"/>
        <end position="206"/>
    </location>
</feature>
<dbReference type="PANTHER" id="PTHR21666">
    <property type="entry name" value="PEPTIDASE-RELATED"/>
    <property type="match status" value="1"/>
</dbReference>
<proteinExistence type="predicted"/>
<evidence type="ECO:0000313" key="3">
    <source>
        <dbReference type="EMBL" id="MCJ8146848.1"/>
    </source>
</evidence>
<dbReference type="EMBL" id="JAKUML010000011">
    <property type="protein sequence ID" value="MCJ8146848.1"/>
    <property type="molecule type" value="Genomic_DNA"/>
</dbReference>
<comment type="caution">
    <text evidence="3">The sequence shown here is derived from an EMBL/GenBank/DDBJ whole genome shotgun (WGS) entry which is preliminary data.</text>
</comment>
<dbReference type="GO" id="GO:0004222">
    <property type="term" value="F:metalloendopeptidase activity"/>
    <property type="evidence" value="ECO:0007669"/>
    <property type="project" value="TreeGrafter"/>
</dbReference>
<evidence type="ECO:0000256" key="1">
    <source>
        <dbReference type="SAM" id="SignalP"/>
    </source>
</evidence>
<feature type="chain" id="PRO_5040779677" evidence="1">
    <location>
        <begin position="23"/>
        <end position="214"/>
    </location>
</feature>
<reference evidence="3" key="1">
    <citation type="submission" date="2022-02" db="EMBL/GenBank/DDBJ databases">
        <title>Acinetobacter A3.8 sp. nov., isolated from Sediment (Zhairuo Island).</title>
        <authorList>
            <person name="Zheng K."/>
        </authorList>
    </citation>
    <scope>NUCLEOTIDE SEQUENCE</scope>
    <source>
        <strain evidence="3">A3.8</strain>
    </source>
</reference>
<dbReference type="PANTHER" id="PTHR21666:SF286">
    <property type="entry name" value="LIPOPROTEIN NLPD"/>
    <property type="match status" value="1"/>
</dbReference>
<dbReference type="Gene3D" id="2.70.70.10">
    <property type="entry name" value="Glucose Permease (Domain IIA)"/>
    <property type="match status" value="1"/>
</dbReference>
<evidence type="ECO:0000313" key="4">
    <source>
        <dbReference type="Proteomes" id="UP001139701"/>
    </source>
</evidence>
<keyword evidence="1" id="KW-0732">Signal</keyword>
<dbReference type="InterPro" id="IPR016047">
    <property type="entry name" value="M23ase_b-sheet_dom"/>
</dbReference>
<dbReference type="Pfam" id="PF01551">
    <property type="entry name" value="Peptidase_M23"/>
    <property type="match status" value="1"/>
</dbReference>
<name>A0A9X1WYL2_9GAMM</name>
<dbReference type="InterPro" id="IPR050570">
    <property type="entry name" value="Cell_wall_metabolism_enzyme"/>
</dbReference>
<gene>
    <name evidence="3" type="ORF">MKI79_08030</name>
</gene>
<accession>A0A9X1WYL2</accession>
<feature type="signal peptide" evidence="1">
    <location>
        <begin position="1"/>
        <end position="22"/>
    </location>
</feature>
<sequence length="214" mass="23032">MHIRRFLLALSFASSAMSVAFADYQSLNSIESMDRLEQLSRTLGKGSYSQDEQTISNATLASASQKSVEFNNASLSKYASASTGTWMTAHPVPDARVSSNYGMRTLLGTTRQHSGIDFSAPTGTAIYASGAGVVTKSGWGSGYGYYVEVDHSNGYKTRYAHASRLIAKVGDYVNAGDHIANVGCTGRCTGPHLHFEVVKNDKRQNPSTYLALLP</sequence>
<protein>
    <submittedName>
        <fullName evidence="3">M23 family metallopeptidase</fullName>
    </submittedName>
</protein>
<dbReference type="Proteomes" id="UP001139701">
    <property type="component" value="Unassembled WGS sequence"/>
</dbReference>
<keyword evidence="4" id="KW-1185">Reference proteome</keyword>
<dbReference type="AlphaFoldDB" id="A0A9X1WYL2"/>
<dbReference type="CDD" id="cd12797">
    <property type="entry name" value="M23_peptidase"/>
    <property type="match status" value="1"/>
</dbReference>
<organism evidence="3 4">
    <name type="scientific">Acinetobacter sedimenti</name>
    <dbReference type="NCBI Taxonomy" id="2919922"/>
    <lineage>
        <taxon>Bacteria</taxon>
        <taxon>Pseudomonadati</taxon>
        <taxon>Pseudomonadota</taxon>
        <taxon>Gammaproteobacteria</taxon>
        <taxon>Moraxellales</taxon>
        <taxon>Moraxellaceae</taxon>
        <taxon>Acinetobacter</taxon>
    </lineage>
</organism>